<evidence type="ECO:0000313" key="2">
    <source>
        <dbReference type="Proteomes" id="UP000321907"/>
    </source>
</evidence>
<dbReference type="GO" id="GO:0032259">
    <property type="term" value="P:methylation"/>
    <property type="evidence" value="ECO:0007669"/>
    <property type="project" value="UniProtKB-KW"/>
</dbReference>
<dbReference type="GO" id="GO:0008168">
    <property type="term" value="F:methyltransferase activity"/>
    <property type="evidence" value="ECO:0007669"/>
    <property type="project" value="UniProtKB-KW"/>
</dbReference>
<accession>A0A5C7FG95</accession>
<dbReference type="OrthoDB" id="9795634at2"/>
<dbReference type="InterPro" id="IPR029063">
    <property type="entry name" value="SAM-dependent_MTases_sf"/>
</dbReference>
<organism evidence="1 2">
    <name type="scientific">Neolewinella aurantiaca</name>
    <dbReference type="NCBI Taxonomy" id="2602767"/>
    <lineage>
        <taxon>Bacteria</taxon>
        <taxon>Pseudomonadati</taxon>
        <taxon>Bacteroidota</taxon>
        <taxon>Saprospiria</taxon>
        <taxon>Saprospirales</taxon>
        <taxon>Lewinellaceae</taxon>
        <taxon>Neolewinella</taxon>
    </lineage>
</organism>
<evidence type="ECO:0000313" key="1">
    <source>
        <dbReference type="EMBL" id="TXF89346.1"/>
    </source>
</evidence>
<dbReference type="CDD" id="cd02440">
    <property type="entry name" value="AdoMet_MTases"/>
    <property type="match status" value="1"/>
</dbReference>
<protein>
    <submittedName>
        <fullName evidence="1">Methyltransferase domain-containing protein</fullName>
    </submittedName>
</protein>
<keyword evidence="1" id="KW-0808">Transferase</keyword>
<dbReference type="Pfam" id="PF01209">
    <property type="entry name" value="Ubie_methyltran"/>
    <property type="match status" value="1"/>
</dbReference>
<comment type="caution">
    <text evidence="1">The sequence shown here is derived from an EMBL/GenBank/DDBJ whole genome shotgun (WGS) entry which is preliminary data.</text>
</comment>
<dbReference type="EMBL" id="VOXD01000015">
    <property type="protein sequence ID" value="TXF89346.1"/>
    <property type="molecule type" value="Genomic_DNA"/>
</dbReference>
<dbReference type="SUPFAM" id="SSF53335">
    <property type="entry name" value="S-adenosyl-L-methionine-dependent methyltransferases"/>
    <property type="match status" value="1"/>
</dbReference>
<dbReference type="Proteomes" id="UP000321907">
    <property type="component" value="Unassembled WGS sequence"/>
</dbReference>
<name>A0A5C7FG95_9BACT</name>
<keyword evidence="1" id="KW-0489">Methyltransferase</keyword>
<dbReference type="Gene3D" id="3.40.50.150">
    <property type="entry name" value="Vaccinia Virus protein VP39"/>
    <property type="match status" value="1"/>
</dbReference>
<dbReference type="AlphaFoldDB" id="A0A5C7FG95"/>
<sequence>MENLEKAEDYYDKFSRFYDILSPDWYYRKPREFAVRVMELEEGQNILNLPVGTGQNFEYFQQYLKGSGKIVGVDLSGGMLQKARQKINANKWNNISLFKDDATKINEDWVRDHLGEGVKFDAILCDLGLSGFPEWRNVIDNLLPLLRPGGRFVIMDWYIEQPGLRAEFIKWIGGGEVDRPLYQYLAERVEDFQLNDSFKGGDVFVAWGDKVKRL</sequence>
<reference evidence="1 2" key="1">
    <citation type="submission" date="2019-08" db="EMBL/GenBank/DDBJ databases">
        <title>Lewinella sp. strain SSH13 Genome sequencing and assembly.</title>
        <authorList>
            <person name="Kim I."/>
        </authorList>
    </citation>
    <scope>NUCLEOTIDE SEQUENCE [LARGE SCALE GENOMIC DNA]</scope>
    <source>
        <strain evidence="1 2">SSH13</strain>
    </source>
</reference>
<keyword evidence="2" id="KW-1185">Reference proteome</keyword>
<gene>
    <name evidence="1" type="ORF">FUA23_11055</name>
</gene>
<dbReference type="PANTHER" id="PTHR43591">
    <property type="entry name" value="METHYLTRANSFERASE"/>
    <property type="match status" value="1"/>
</dbReference>
<proteinExistence type="predicted"/>